<gene>
    <name evidence="2" type="ORF">SAMN02745176_02960</name>
</gene>
<feature type="compositionally biased region" description="Basic and acidic residues" evidence="1">
    <location>
        <begin position="267"/>
        <end position="281"/>
    </location>
</feature>
<keyword evidence="3" id="KW-1185">Reference proteome</keyword>
<accession>A0A1M6HVP9</accession>
<feature type="region of interest" description="Disordered" evidence="1">
    <location>
        <begin position="256"/>
        <end position="291"/>
    </location>
</feature>
<evidence type="ECO:0008006" key="4">
    <source>
        <dbReference type="Google" id="ProtNLM"/>
    </source>
</evidence>
<sequence>MATKLQLITELSQRTAHSITRNPVNWTSFLKTAAWNYKYPFQDQLLIYAQRPDATACAPIEIWNRKFGRWVNRGAKGIALINDSESRLSLRHVFDVSDTNSRYNRPPVLWSMQDRYAEAVTETLENSFGDLKNKSDIPSALVSAAFNAVEDNYADYLSDLMYCRENSFLEELDGLNVEVIFKDALRSSVAYMLLVRCGCPADKLFTSEDFQGVVNFNTIDTISRLGAAASDISEMLLREIEATVKDLQKTERKQIRTVAKNQGAGHNESRKDERNGEDGTDLHNAGRLSDT</sequence>
<dbReference type="STRING" id="1122184.SAMN02745176_02960"/>
<organism evidence="2 3">
    <name type="scientific">Lutispora thermophila DSM 19022</name>
    <dbReference type="NCBI Taxonomy" id="1122184"/>
    <lineage>
        <taxon>Bacteria</taxon>
        <taxon>Bacillati</taxon>
        <taxon>Bacillota</taxon>
        <taxon>Clostridia</taxon>
        <taxon>Lutisporales</taxon>
        <taxon>Lutisporaceae</taxon>
        <taxon>Lutispora</taxon>
    </lineage>
</organism>
<dbReference type="AlphaFoldDB" id="A0A1M6HVP9"/>
<proteinExistence type="predicted"/>
<reference evidence="2 3" key="1">
    <citation type="submission" date="2016-11" db="EMBL/GenBank/DDBJ databases">
        <authorList>
            <person name="Jaros S."/>
            <person name="Januszkiewicz K."/>
            <person name="Wedrychowicz H."/>
        </authorList>
    </citation>
    <scope>NUCLEOTIDE SEQUENCE [LARGE SCALE GENOMIC DNA]</scope>
    <source>
        <strain evidence="2 3">DSM 19022</strain>
    </source>
</reference>
<name>A0A1M6HVP9_9FIRM</name>
<dbReference type="RefSeq" id="WP_242944232.1">
    <property type="nucleotide sequence ID" value="NZ_FQZS01000024.1"/>
</dbReference>
<evidence type="ECO:0000313" key="3">
    <source>
        <dbReference type="Proteomes" id="UP000184442"/>
    </source>
</evidence>
<dbReference type="EMBL" id="FQZS01000024">
    <property type="protein sequence ID" value="SHJ26320.1"/>
    <property type="molecule type" value="Genomic_DNA"/>
</dbReference>
<dbReference type="Proteomes" id="UP000184442">
    <property type="component" value="Unassembled WGS sequence"/>
</dbReference>
<evidence type="ECO:0000313" key="2">
    <source>
        <dbReference type="EMBL" id="SHJ26320.1"/>
    </source>
</evidence>
<evidence type="ECO:0000256" key="1">
    <source>
        <dbReference type="SAM" id="MobiDB-lite"/>
    </source>
</evidence>
<protein>
    <recommendedName>
        <fullName evidence="4">DNA methylase</fullName>
    </recommendedName>
</protein>